<dbReference type="AlphaFoldDB" id="A0A5S9PIW8"/>
<keyword evidence="3" id="KW-0862">Zinc</keyword>
<dbReference type="Gene3D" id="3.90.1590.10">
    <property type="entry name" value="glutathione-dependent formaldehyde- activating enzyme (gfa)"/>
    <property type="match status" value="1"/>
</dbReference>
<dbReference type="EMBL" id="CACSIK010000002">
    <property type="protein sequence ID" value="CAA0104137.1"/>
    <property type="molecule type" value="Genomic_DNA"/>
</dbReference>
<protein>
    <recommendedName>
        <fullName evidence="4">CENP-V/GFA domain-containing protein</fullName>
    </recommendedName>
</protein>
<dbReference type="OrthoDB" id="4188830at2"/>
<dbReference type="GO" id="GO:0016846">
    <property type="term" value="F:carbon-sulfur lyase activity"/>
    <property type="evidence" value="ECO:0007669"/>
    <property type="project" value="InterPro"/>
</dbReference>
<dbReference type="Proteomes" id="UP000439591">
    <property type="component" value="Unassembled WGS sequence"/>
</dbReference>
<dbReference type="Pfam" id="PF04828">
    <property type="entry name" value="GFA"/>
    <property type="match status" value="1"/>
</dbReference>
<evidence type="ECO:0000313" key="5">
    <source>
        <dbReference type="EMBL" id="CAA0103991.1"/>
    </source>
</evidence>
<name>A0A5S9PIW8_9GAMM</name>
<evidence type="ECO:0000313" key="8">
    <source>
        <dbReference type="Proteomes" id="UP000439591"/>
    </source>
</evidence>
<dbReference type="Proteomes" id="UP000435877">
    <property type="component" value="Unassembled WGS sequence"/>
</dbReference>
<accession>A0A5S9PIW8</accession>
<evidence type="ECO:0000313" key="7">
    <source>
        <dbReference type="Proteomes" id="UP000435877"/>
    </source>
</evidence>
<comment type="similarity">
    <text evidence="1">Belongs to the Gfa family.</text>
</comment>
<evidence type="ECO:0000256" key="1">
    <source>
        <dbReference type="ARBA" id="ARBA00005495"/>
    </source>
</evidence>
<dbReference type="SUPFAM" id="SSF51316">
    <property type="entry name" value="Mss4-like"/>
    <property type="match status" value="1"/>
</dbReference>
<sequence>MKEVREKLKCQCGQVSFSVSGKPIISAECLCSDCQIAGAEIQKRAGAPLILDRNGATRFVLFRKDKVEFLSGQEKLKSYYINDDLSTRRIIASCCNTPVFLEFTKGHWLSMYGNLWSKDEIPPLEIRTMTRSRPKGVVLPNDVPNPKTHNFSFYIKLLSAWAAMRFSAPELDFIAGKIDD</sequence>
<dbReference type="GO" id="GO:0046872">
    <property type="term" value="F:metal ion binding"/>
    <property type="evidence" value="ECO:0007669"/>
    <property type="project" value="UniProtKB-KW"/>
</dbReference>
<evidence type="ECO:0000259" key="4">
    <source>
        <dbReference type="Pfam" id="PF04828"/>
    </source>
</evidence>
<keyword evidence="7" id="KW-1185">Reference proteome</keyword>
<proteinExistence type="inferred from homology"/>
<keyword evidence="2" id="KW-0479">Metal-binding</keyword>
<evidence type="ECO:0000313" key="6">
    <source>
        <dbReference type="EMBL" id="CAA0104137.1"/>
    </source>
</evidence>
<dbReference type="InterPro" id="IPR006913">
    <property type="entry name" value="CENP-V/GFA"/>
</dbReference>
<gene>
    <name evidence="6" type="ORF">IHBHHGIJ_02710</name>
    <name evidence="5" type="ORF">KFEGEMFD_02082</name>
</gene>
<reference evidence="7 8" key="1">
    <citation type="submission" date="2019-11" db="EMBL/GenBank/DDBJ databases">
        <authorList>
            <person name="Holert J."/>
        </authorList>
    </citation>
    <scope>NUCLEOTIDE SEQUENCE [LARGE SCALE GENOMIC DNA]</scope>
    <source>
        <strain evidence="5">BC3_2A</strain>
        <strain evidence="6">SB11_1A</strain>
    </source>
</reference>
<organism evidence="6 7">
    <name type="scientific">Zhongshania aliphaticivorans</name>
    <dbReference type="NCBI Taxonomy" id="1470434"/>
    <lineage>
        <taxon>Bacteria</taxon>
        <taxon>Pseudomonadati</taxon>
        <taxon>Pseudomonadota</taxon>
        <taxon>Gammaproteobacteria</taxon>
        <taxon>Cellvibrionales</taxon>
        <taxon>Spongiibacteraceae</taxon>
        <taxon>Zhongshania</taxon>
    </lineage>
</organism>
<feature type="domain" description="CENP-V/GFA" evidence="4">
    <location>
        <begin position="9"/>
        <end position="103"/>
    </location>
</feature>
<evidence type="ECO:0000256" key="3">
    <source>
        <dbReference type="ARBA" id="ARBA00022833"/>
    </source>
</evidence>
<dbReference type="RefSeq" id="WP_159269424.1">
    <property type="nucleotide sequence ID" value="NZ_CACSIK010000002.1"/>
</dbReference>
<dbReference type="InterPro" id="IPR011057">
    <property type="entry name" value="Mss4-like_sf"/>
</dbReference>
<dbReference type="EMBL" id="CACSIM010000003">
    <property type="protein sequence ID" value="CAA0103991.1"/>
    <property type="molecule type" value="Genomic_DNA"/>
</dbReference>
<evidence type="ECO:0000256" key="2">
    <source>
        <dbReference type="ARBA" id="ARBA00022723"/>
    </source>
</evidence>